<evidence type="ECO:0000256" key="1">
    <source>
        <dbReference type="ARBA" id="ARBA00004651"/>
    </source>
</evidence>
<comment type="subcellular location">
    <subcellularLocation>
        <location evidence="1">Cell membrane</location>
        <topology evidence="1">Multi-pass membrane protein</topology>
    </subcellularLocation>
</comment>
<dbReference type="PROSITE" id="PS50850">
    <property type="entry name" value="MFS"/>
    <property type="match status" value="1"/>
</dbReference>
<feature type="transmembrane region" description="Helical" evidence="7">
    <location>
        <begin position="133"/>
        <end position="155"/>
    </location>
</feature>
<keyword evidence="6 7" id="KW-0472">Membrane</keyword>
<dbReference type="OrthoDB" id="9812221at2"/>
<dbReference type="Gene3D" id="1.20.1250.20">
    <property type="entry name" value="MFS general substrate transporter like domains"/>
    <property type="match status" value="2"/>
</dbReference>
<dbReference type="GO" id="GO:0022857">
    <property type="term" value="F:transmembrane transporter activity"/>
    <property type="evidence" value="ECO:0007669"/>
    <property type="project" value="InterPro"/>
</dbReference>
<dbReference type="SUPFAM" id="SSF103473">
    <property type="entry name" value="MFS general substrate transporter"/>
    <property type="match status" value="1"/>
</dbReference>
<keyword evidence="10" id="KW-1185">Reference proteome</keyword>
<keyword evidence="4 7" id="KW-0812">Transmembrane</keyword>
<dbReference type="InterPro" id="IPR036259">
    <property type="entry name" value="MFS_trans_sf"/>
</dbReference>
<dbReference type="NCBIfam" id="TIGR00711">
    <property type="entry name" value="efflux_EmrB"/>
    <property type="match status" value="1"/>
</dbReference>
<dbReference type="RefSeq" id="WP_106128885.1">
    <property type="nucleotide sequence ID" value="NZ_PVZG01000012.1"/>
</dbReference>
<dbReference type="AlphaFoldDB" id="A0A2T0RWY2"/>
<dbReference type="EMBL" id="PVZG01000012">
    <property type="protein sequence ID" value="PRY25684.1"/>
    <property type="molecule type" value="Genomic_DNA"/>
</dbReference>
<name>A0A2T0RWY2_9ACTN</name>
<proteinExistence type="predicted"/>
<evidence type="ECO:0000256" key="6">
    <source>
        <dbReference type="ARBA" id="ARBA00023136"/>
    </source>
</evidence>
<dbReference type="CDD" id="cd17503">
    <property type="entry name" value="MFS_LmrB_MDR_like"/>
    <property type="match status" value="1"/>
</dbReference>
<feature type="transmembrane region" description="Helical" evidence="7">
    <location>
        <begin position="12"/>
        <end position="31"/>
    </location>
</feature>
<keyword evidence="3" id="KW-1003">Cell membrane</keyword>
<feature type="transmembrane region" description="Helical" evidence="7">
    <location>
        <begin position="435"/>
        <end position="456"/>
    </location>
</feature>
<dbReference type="InterPro" id="IPR020846">
    <property type="entry name" value="MFS_dom"/>
</dbReference>
<evidence type="ECO:0000256" key="5">
    <source>
        <dbReference type="ARBA" id="ARBA00022989"/>
    </source>
</evidence>
<dbReference type="GO" id="GO:0005886">
    <property type="term" value="C:plasma membrane"/>
    <property type="evidence" value="ECO:0007669"/>
    <property type="project" value="UniProtKB-SubCell"/>
</dbReference>
<reference evidence="9 10" key="1">
    <citation type="submission" date="2018-03" db="EMBL/GenBank/DDBJ databases">
        <title>Genomic Encyclopedia of Archaeal and Bacterial Type Strains, Phase II (KMG-II): from individual species to whole genera.</title>
        <authorList>
            <person name="Goeker M."/>
        </authorList>
    </citation>
    <scope>NUCLEOTIDE SEQUENCE [LARGE SCALE GENOMIC DNA]</scope>
    <source>
        <strain evidence="9 10">DSM 45348</strain>
    </source>
</reference>
<evidence type="ECO:0000256" key="2">
    <source>
        <dbReference type="ARBA" id="ARBA00022448"/>
    </source>
</evidence>
<feature type="transmembrane region" description="Helical" evidence="7">
    <location>
        <begin position="161"/>
        <end position="183"/>
    </location>
</feature>
<evidence type="ECO:0000256" key="7">
    <source>
        <dbReference type="SAM" id="Phobius"/>
    </source>
</evidence>
<feature type="transmembrane region" description="Helical" evidence="7">
    <location>
        <begin position="335"/>
        <end position="354"/>
    </location>
</feature>
<feature type="transmembrane region" description="Helical" evidence="7">
    <location>
        <begin position="100"/>
        <end position="121"/>
    </location>
</feature>
<sequence length="476" mass="48886">MDDRTVSRTAWALIIGGLAPIFDSTIVAIALRDLTTDLHAPVDEIQWVTTAYLLALAVAVPLAGWAQARLGGKRLWLLALTVFLAGSVLCACAWDAPSLIAFRVVQGLGGGLMLPLMQSLVVQAAGGRSLGRVVALVSLPVALGPILGPVLGGVILHNLTWPWLFLVNVPLCLAGLAVAARMLPVDPRPGAPGPRGRARLDVTGLLLLAPGLAAVLLGLSNVAKGGGAGRADVLVPAVAGILLLAGFTGYALRRGDRAIVDVRLLAAGSLRSATTMLAFSGAVLYGAMLLLPLFLQEDRGLSVLDAALFLIPQGVGSLVLRTLAGKLTDAIGARWVAAGGFTVVALGTLPFAFADAGTGTLWLATVLFVRGLGLGAVLIPVMTVAYLGLDHDRIPQASMITRIAQQLGGSFGTAIMAVVLSGARNGSNPDGAFRAAFWVATAICVAAIGLSFLLPARPPAPDQPRPEKKEAPAPAH</sequence>
<dbReference type="InterPro" id="IPR011701">
    <property type="entry name" value="MFS"/>
</dbReference>
<feature type="domain" description="Major facilitator superfamily (MFS) profile" evidence="8">
    <location>
        <begin position="9"/>
        <end position="459"/>
    </location>
</feature>
<feature type="transmembrane region" description="Helical" evidence="7">
    <location>
        <begin position="273"/>
        <end position="295"/>
    </location>
</feature>
<evidence type="ECO:0000313" key="9">
    <source>
        <dbReference type="EMBL" id="PRY25684.1"/>
    </source>
</evidence>
<keyword evidence="5 7" id="KW-1133">Transmembrane helix</keyword>
<dbReference type="PANTHER" id="PTHR42718:SF46">
    <property type="entry name" value="BLR6921 PROTEIN"/>
    <property type="match status" value="1"/>
</dbReference>
<dbReference type="InterPro" id="IPR004638">
    <property type="entry name" value="EmrB-like"/>
</dbReference>
<gene>
    <name evidence="9" type="ORF">CLV70_11250</name>
</gene>
<organism evidence="9 10">
    <name type="scientific">Pseudosporangium ferrugineum</name>
    <dbReference type="NCBI Taxonomy" id="439699"/>
    <lineage>
        <taxon>Bacteria</taxon>
        <taxon>Bacillati</taxon>
        <taxon>Actinomycetota</taxon>
        <taxon>Actinomycetes</taxon>
        <taxon>Micromonosporales</taxon>
        <taxon>Micromonosporaceae</taxon>
        <taxon>Pseudosporangium</taxon>
    </lineage>
</organism>
<feature type="transmembrane region" description="Helical" evidence="7">
    <location>
        <begin position="360"/>
        <end position="387"/>
    </location>
</feature>
<feature type="transmembrane region" description="Helical" evidence="7">
    <location>
        <begin position="234"/>
        <end position="252"/>
    </location>
</feature>
<evidence type="ECO:0000313" key="10">
    <source>
        <dbReference type="Proteomes" id="UP000239209"/>
    </source>
</evidence>
<feature type="transmembrane region" description="Helical" evidence="7">
    <location>
        <begin position="75"/>
        <end position="94"/>
    </location>
</feature>
<evidence type="ECO:0000256" key="3">
    <source>
        <dbReference type="ARBA" id="ARBA00022475"/>
    </source>
</evidence>
<dbReference type="Pfam" id="PF07690">
    <property type="entry name" value="MFS_1"/>
    <property type="match status" value="1"/>
</dbReference>
<feature type="transmembrane region" description="Helical" evidence="7">
    <location>
        <begin position="204"/>
        <end position="222"/>
    </location>
</feature>
<keyword evidence="2" id="KW-0813">Transport</keyword>
<dbReference type="Proteomes" id="UP000239209">
    <property type="component" value="Unassembled WGS sequence"/>
</dbReference>
<accession>A0A2T0RWY2</accession>
<protein>
    <submittedName>
        <fullName evidence="9">EmrB/QacA subfamily drug resistance transporter</fullName>
    </submittedName>
</protein>
<evidence type="ECO:0000256" key="4">
    <source>
        <dbReference type="ARBA" id="ARBA00022692"/>
    </source>
</evidence>
<evidence type="ECO:0000259" key="8">
    <source>
        <dbReference type="PROSITE" id="PS50850"/>
    </source>
</evidence>
<dbReference type="PANTHER" id="PTHR42718">
    <property type="entry name" value="MAJOR FACILITATOR SUPERFAMILY MULTIDRUG TRANSPORTER MFSC"/>
    <property type="match status" value="1"/>
</dbReference>
<comment type="caution">
    <text evidence="9">The sequence shown here is derived from an EMBL/GenBank/DDBJ whole genome shotgun (WGS) entry which is preliminary data.</text>
</comment>
<feature type="transmembrane region" description="Helical" evidence="7">
    <location>
        <begin position="51"/>
        <end position="68"/>
    </location>
</feature>
<feature type="transmembrane region" description="Helical" evidence="7">
    <location>
        <begin position="407"/>
        <end position="423"/>
    </location>
</feature>